<feature type="transmembrane region" description="Helical" evidence="1">
    <location>
        <begin position="166"/>
        <end position="185"/>
    </location>
</feature>
<reference evidence="2 3" key="1">
    <citation type="submission" date="2016-10" db="EMBL/GenBank/DDBJ databases">
        <authorList>
            <person name="de Groot N.N."/>
        </authorList>
    </citation>
    <scope>NUCLEOTIDE SEQUENCE [LARGE SCALE GENOMIC DNA]</scope>
    <source>
        <strain evidence="2 3">CGMCC 4.3510</strain>
    </source>
</reference>
<evidence type="ECO:0000313" key="2">
    <source>
        <dbReference type="EMBL" id="SFE65579.1"/>
    </source>
</evidence>
<protein>
    <submittedName>
        <fullName evidence="2">Uncharacterized protein</fullName>
    </submittedName>
</protein>
<name>A0A1I2CB61_9ACTN</name>
<dbReference type="AlphaFoldDB" id="A0A1I2CB61"/>
<keyword evidence="1" id="KW-0812">Transmembrane</keyword>
<evidence type="ECO:0000256" key="1">
    <source>
        <dbReference type="SAM" id="Phobius"/>
    </source>
</evidence>
<dbReference type="STRING" id="380248.SAMN05216251_104247"/>
<keyword evidence="1" id="KW-0472">Membrane</keyword>
<feature type="transmembrane region" description="Helical" evidence="1">
    <location>
        <begin position="192"/>
        <end position="211"/>
    </location>
</feature>
<keyword evidence="3" id="KW-1185">Reference proteome</keyword>
<feature type="transmembrane region" description="Helical" evidence="1">
    <location>
        <begin position="127"/>
        <end position="146"/>
    </location>
</feature>
<accession>A0A1I2CB61</accession>
<proteinExistence type="predicted"/>
<dbReference type="Proteomes" id="UP000199323">
    <property type="component" value="Unassembled WGS sequence"/>
</dbReference>
<dbReference type="EMBL" id="FONG01000004">
    <property type="protein sequence ID" value="SFE65579.1"/>
    <property type="molecule type" value="Genomic_DNA"/>
</dbReference>
<sequence>MNRWDELTGDWGPVVTDGTGFDFSPGAQIPLTGSDGETGATQALASAAYRDTPVTTLVEANEAASVKAPRLSLFAPNLGEAFARAIQVRMLGAARNELVQSFGVVPQTVVEHALAANRIRQERDTRLTVVMGVCGVLFLPGVLVWLGAFQLRRTLAQLKASGSRAGAFGAVVLAVTVAFTVLLAVKPPFSGFWAMYFRVLMIAPIIGWFWAKRICEATAKDLRDRWAGLVAGSGVGAKIPEAVPRNPNQTRAELLRQSLAKLSAEQNSNVVFYAGPKGILGMGSRWANWQMAEELIPREGLAEIHPFRSWDVIRAIHDQLRMIERGPLHTGGFPKPSIKHWVVVPVGEGAGKIARPTGPEVDSFSVKDFEIQRICNTQQFGKGNRHYLGIQFTLWDGNLVITLMITVTVLAHTLRVEVTGHALGPIHPIFTSGPPAKEKTISKPVKFWETKTVQLPLIGSDEVVRLAARAPLTWFPSVLDHLGGTLKLPEPFGLRHTWADKPWKHRFMADDALRAATPVLRAVHSAAIQVMTENGVDTSHFASRSSVLSGMVQSVEPGQADVYNA</sequence>
<gene>
    <name evidence="2" type="ORF">SAMN05216251_104247</name>
</gene>
<keyword evidence="1" id="KW-1133">Transmembrane helix</keyword>
<organism evidence="2 3">
    <name type="scientific">Actinacidiphila alni</name>
    <dbReference type="NCBI Taxonomy" id="380248"/>
    <lineage>
        <taxon>Bacteria</taxon>
        <taxon>Bacillati</taxon>
        <taxon>Actinomycetota</taxon>
        <taxon>Actinomycetes</taxon>
        <taxon>Kitasatosporales</taxon>
        <taxon>Streptomycetaceae</taxon>
        <taxon>Actinacidiphila</taxon>
    </lineage>
</organism>
<evidence type="ECO:0000313" key="3">
    <source>
        <dbReference type="Proteomes" id="UP000199323"/>
    </source>
</evidence>